<dbReference type="SUPFAM" id="SSF54695">
    <property type="entry name" value="POZ domain"/>
    <property type="match status" value="1"/>
</dbReference>
<keyword evidence="3" id="KW-1185">Reference proteome</keyword>
<evidence type="ECO:0000259" key="1">
    <source>
        <dbReference type="PROSITE" id="PS50097"/>
    </source>
</evidence>
<gene>
    <name evidence="2" type="ORF">RclHR1_12640004</name>
</gene>
<dbReference type="GO" id="GO:0005737">
    <property type="term" value="C:cytoplasm"/>
    <property type="evidence" value="ECO:0007669"/>
    <property type="project" value="TreeGrafter"/>
</dbReference>
<reference evidence="2 3" key="1">
    <citation type="submission" date="2017-11" db="EMBL/GenBank/DDBJ databases">
        <title>The genome of Rhizophagus clarus HR1 reveals common genetic basis of auxotrophy among arbuscular mycorrhizal fungi.</title>
        <authorList>
            <person name="Kobayashi Y."/>
        </authorList>
    </citation>
    <scope>NUCLEOTIDE SEQUENCE [LARGE SCALE GENOMIC DNA]</scope>
    <source>
        <strain evidence="2 3">HR1</strain>
    </source>
</reference>
<comment type="caution">
    <text evidence="2">The sequence shown here is derived from an EMBL/GenBank/DDBJ whole genome shotgun (WGS) entry which is preliminary data.</text>
</comment>
<dbReference type="Gene3D" id="1.25.40.420">
    <property type="match status" value="1"/>
</dbReference>
<dbReference type="PROSITE" id="PS50097">
    <property type="entry name" value="BTB"/>
    <property type="match status" value="1"/>
</dbReference>
<dbReference type="InterPro" id="IPR011705">
    <property type="entry name" value="BACK"/>
</dbReference>
<dbReference type="PANTHER" id="PTHR46306">
    <property type="entry name" value="BTB/POZ DOMAIN-CONTAINING PROTEIN 9"/>
    <property type="match status" value="1"/>
</dbReference>
<dbReference type="SMART" id="SM00225">
    <property type="entry name" value="BTB"/>
    <property type="match status" value="1"/>
</dbReference>
<dbReference type="Pfam" id="PF07707">
    <property type="entry name" value="BACK"/>
    <property type="match status" value="1"/>
</dbReference>
<dbReference type="InterPro" id="IPR011333">
    <property type="entry name" value="SKP1/BTB/POZ_sf"/>
</dbReference>
<dbReference type="EMBL" id="BEXD01000296">
    <property type="protein sequence ID" value="GBB86204.1"/>
    <property type="molecule type" value="Genomic_DNA"/>
</dbReference>
<proteinExistence type="predicted"/>
<dbReference type="InterPro" id="IPR000210">
    <property type="entry name" value="BTB/POZ_dom"/>
</dbReference>
<evidence type="ECO:0000313" key="3">
    <source>
        <dbReference type="Proteomes" id="UP000247702"/>
    </source>
</evidence>
<accession>A0A2Z6QMR5</accession>
<protein>
    <recommendedName>
        <fullName evidence="1">BTB domain-containing protein</fullName>
    </recommendedName>
</protein>
<dbReference type="CDD" id="cd18186">
    <property type="entry name" value="BTB_POZ_ZBTB_KLHL-like"/>
    <property type="match status" value="1"/>
</dbReference>
<dbReference type="Proteomes" id="UP000247702">
    <property type="component" value="Unassembled WGS sequence"/>
</dbReference>
<dbReference type="Pfam" id="PF00651">
    <property type="entry name" value="BTB"/>
    <property type="match status" value="1"/>
</dbReference>
<organism evidence="2 3">
    <name type="scientific">Rhizophagus clarus</name>
    <dbReference type="NCBI Taxonomy" id="94130"/>
    <lineage>
        <taxon>Eukaryota</taxon>
        <taxon>Fungi</taxon>
        <taxon>Fungi incertae sedis</taxon>
        <taxon>Mucoromycota</taxon>
        <taxon>Glomeromycotina</taxon>
        <taxon>Glomeromycetes</taxon>
        <taxon>Glomerales</taxon>
        <taxon>Glomeraceae</taxon>
        <taxon>Rhizophagus</taxon>
    </lineage>
</organism>
<evidence type="ECO:0000313" key="2">
    <source>
        <dbReference type="EMBL" id="GBB86204.1"/>
    </source>
</evidence>
<dbReference type="Gene3D" id="3.30.710.10">
    <property type="entry name" value="Potassium Channel Kv1.1, Chain A"/>
    <property type="match status" value="1"/>
</dbReference>
<dbReference type="AlphaFoldDB" id="A0A2Z6QMR5"/>
<feature type="domain" description="BTB" evidence="1">
    <location>
        <begin position="24"/>
        <end position="97"/>
    </location>
</feature>
<sequence length="335" mass="38819">MDDNKLLQKLSQNLLEVLSDDDYCDITIEVGDDPYVKIFRAHMVILNYRSTYLRRILSTNKKKNDGTLIQIKLPNILPEIFQIILNYIYGGRLSLEEYDTSDIIKILVSASELSLQELVDYIQSFLTKNKAVWMEQNFNLIYQTSFGKDSFLELQKYCTDLMSNNPNKIFKSLDFSATPENLLVSLIQSDNLQMNEVQVWDNVLKWGFAQNPGFPSDPSNFSKDDFNSLKNTLQQCVPFVRFYNLTSKEFFYNVVPYKKILPKKLYMDLLKTFLDPDSIPNDKPKPRKGANDNLLNQISITTSHYQISKNSFDYDLQKGEVSCAKAYKNPVSIKF</sequence>
<name>A0A2Z6QMR5_9GLOM</name>
<dbReference type="InterPro" id="IPR052407">
    <property type="entry name" value="BTB_POZ_domain_cont_9"/>
</dbReference>
<dbReference type="PANTHER" id="PTHR46306:SF1">
    <property type="entry name" value="BTB_POZ DOMAIN-CONTAINING PROTEIN 9"/>
    <property type="match status" value="1"/>
</dbReference>